<sequence length="84" mass="9638">MKDLLLIATLQSVELTSESLEFLKRVFNLFDIDNVCIDLFYILIYDDVIDRFSVSITVQVPRKFLGVLTDLCDCTCFAVCVCFN</sequence>
<dbReference type="Proteomes" id="UP000288805">
    <property type="component" value="Unassembled WGS sequence"/>
</dbReference>
<accession>A0A438F474</accession>
<protein>
    <submittedName>
        <fullName evidence="1">Uncharacterized protein</fullName>
    </submittedName>
</protein>
<name>A0A438F474_VITVI</name>
<evidence type="ECO:0000313" key="2">
    <source>
        <dbReference type="Proteomes" id="UP000288805"/>
    </source>
</evidence>
<proteinExistence type="predicted"/>
<evidence type="ECO:0000313" key="1">
    <source>
        <dbReference type="EMBL" id="RVW54817.1"/>
    </source>
</evidence>
<gene>
    <name evidence="1" type="ORF">CK203_071611</name>
</gene>
<reference evidence="1 2" key="1">
    <citation type="journal article" date="2018" name="PLoS Genet.">
        <title>Population sequencing reveals clonal diversity and ancestral inbreeding in the grapevine cultivar Chardonnay.</title>
        <authorList>
            <person name="Roach M.J."/>
            <person name="Johnson D.L."/>
            <person name="Bohlmann J."/>
            <person name="van Vuuren H.J."/>
            <person name="Jones S.J."/>
            <person name="Pretorius I.S."/>
            <person name="Schmidt S.A."/>
            <person name="Borneman A.R."/>
        </authorList>
    </citation>
    <scope>NUCLEOTIDE SEQUENCE [LARGE SCALE GENOMIC DNA]</scope>
    <source>
        <strain evidence="2">cv. Chardonnay</strain>
        <tissue evidence="1">Leaf</tissue>
    </source>
</reference>
<dbReference type="AlphaFoldDB" id="A0A438F474"/>
<dbReference type="EMBL" id="QGNW01001124">
    <property type="protein sequence ID" value="RVW54817.1"/>
    <property type="molecule type" value="Genomic_DNA"/>
</dbReference>
<comment type="caution">
    <text evidence="1">The sequence shown here is derived from an EMBL/GenBank/DDBJ whole genome shotgun (WGS) entry which is preliminary data.</text>
</comment>
<organism evidence="1 2">
    <name type="scientific">Vitis vinifera</name>
    <name type="common">Grape</name>
    <dbReference type="NCBI Taxonomy" id="29760"/>
    <lineage>
        <taxon>Eukaryota</taxon>
        <taxon>Viridiplantae</taxon>
        <taxon>Streptophyta</taxon>
        <taxon>Embryophyta</taxon>
        <taxon>Tracheophyta</taxon>
        <taxon>Spermatophyta</taxon>
        <taxon>Magnoliopsida</taxon>
        <taxon>eudicotyledons</taxon>
        <taxon>Gunneridae</taxon>
        <taxon>Pentapetalae</taxon>
        <taxon>rosids</taxon>
        <taxon>Vitales</taxon>
        <taxon>Vitaceae</taxon>
        <taxon>Viteae</taxon>
        <taxon>Vitis</taxon>
    </lineage>
</organism>